<keyword evidence="5 7" id="KW-0472">Membrane</keyword>
<keyword evidence="3 7" id="KW-0812">Transmembrane</keyword>
<evidence type="ECO:0000313" key="10">
    <source>
        <dbReference type="EMBL" id="MXQ73027.1"/>
    </source>
</evidence>
<dbReference type="PANTHER" id="PTHR30572:SF9">
    <property type="entry name" value="ABC TRANSPORTER PERMEASE PROTEIN"/>
    <property type="match status" value="1"/>
</dbReference>
<dbReference type="EMBL" id="WUUQ01000001">
    <property type="protein sequence ID" value="MXQ73027.1"/>
    <property type="molecule type" value="Genomic_DNA"/>
</dbReference>
<evidence type="ECO:0000256" key="1">
    <source>
        <dbReference type="ARBA" id="ARBA00004651"/>
    </source>
</evidence>
<evidence type="ECO:0000256" key="7">
    <source>
        <dbReference type="SAM" id="Phobius"/>
    </source>
</evidence>
<evidence type="ECO:0000259" key="8">
    <source>
        <dbReference type="Pfam" id="PF02687"/>
    </source>
</evidence>
<reference evidence="10 11" key="2">
    <citation type="submission" date="2020-01" db="EMBL/GenBank/DDBJ databases">
        <title>Clostridiaceae sp. nov. isolated from the gut of human by culturomics.</title>
        <authorList>
            <person name="Chang Y."/>
        </authorList>
    </citation>
    <scope>NUCLEOTIDE SEQUENCE [LARGE SCALE GENOMIC DNA]</scope>
    <source>
        <strain evidence="10 11">DONG20-135</strain>
    </source>
</reference>
<name>A0A6N8UBB4_9FIRM</name>
<dbReference type="InterPro" id="IPR025857">
    <property type="entry name" value="MacB_PCD"/>
</dbReference>
<keyword evidence="4 7" id="KW-1133">Transmembrane helix</keyword>
<evidence type="ECO:0000256" key="4">
    <source>
        <dbReference type="ARBA" id="ARBA00022989"/>
    </source>
</evidence>
<evidence type="ECO:0000313" key="11">
    <source>
        <dbReference type="Proteomes" id="UP000434036"/>
    </source>
</evidence>
<dbReference type="AlphaFoldDB" id="A0A6N8UBB4"/>
<dbReference type="Pfam" id="PF02687">
    <property type="entry name" value="FtsX"/>
    <property type="match status" value="1"/>
</dbReference>
<comment type="caution">
    <text evidence="10">The sequence shown here is derived from an EMBL/GenBank/DDBJ whole genome shotgun (WGS) entry which is preliminary data.</text>
</comment>
<sequence length="479" mass="52373">MFKNAILSIKKNKGRTFLLFLLMVLIANLVIAGLSIHSASIKSMQQVRESLGNDVTLSVNMQNLMQNRKKGEAIRSAMPMITTEMADQLKSLKYVASYTYTVEVGASSESLTAVEVSDDHMPKQDMGGNQEDSETTSDFKISGNTSMEKLSYFTDETYTLSAGRLLNEQDSGTDHAVISATLAEDNDVGLGDKIRITVDEVEQELEVVGIFEVASANGMGQMGMNRESPYNTIYVDYETAQTLNGSKTELTAATFYLDDPKHVDAFKELAEEKTTIDFDKYTLNANDQLYQRNVQTLENVESFATIFLLVVILAGSIILCLILILTIRGRFYEIGIFLSMGQPKFKIIGQHFIEMICIAAAAFVLSLGTGKMVSNVIGNMLVSGTSSAEQMGLDGGGRVNKEMPSIGADSADTDSVQRPQGMDNAFQAPSDTQLDVSLNLVNITELASITILICVIAVSLPAVYILRLTPREILIRKES</sequence>
<feature type="region of interest" description="Disordered" evidence="6">
    <location>
        <begin position="118"/>
        <end position="141"/>
    </location>
</feature>
<feature type="transmembrane region" description="Helical" evidence="7">
    <location>
        <begin position="348"/>
        <end position="368"/>
    </location>
</feature>
<evidence type="ECO:0000256" key="3">
    <source>
        <dbReference type="ARBA" id="ARBA00022692"/>
    </source>
</evidence>
<dbReference type="InterPro" id="IPR050250">
    <property type="entry name" value="Macrolide_Exporter_MacB"/>
</dbReference>
<keyword evidence="11" id="KW-1185">Reference proteome</keyword>
<dbReference type="GO" id="GO:0005886">
    <property type="term" value="C:plasma membrane"/>
    <property type="evidence" value="ECO:0007669"/>
    <property type="project" value="UniProtKB-SubCell"/>
</dbReference>
<dbReference type="Proteomes" id="UP000434036">
    <property type="component" value="Unassembled WGS sequence"/>
</dbReference>
<dbReference type="InterPro" id="IPR003838">
    <property type="entry name" value="ABC3_permease_C"/>
</dbReference>
<comment type="subcellular location">
    <subcellularLocation>
        <location evidence="1">Cell membrane</location>
        <topology evidence="1">Multi-pass membrane protein</topology>
    </subcellularLocation>
</comment>
<dbReference type="GO" id="GO:0022857">
    <property type="term" value="F:transmembrane transporter activity"/>
    <property type="evidence" value="ECO:0007669"/>
    <property type="project" value="TreeGrafter"/>
</dbReference>
<dbReference type="PANTHER" id="PTHR30572">
    <property type="entry name" value="MEMBRANE COMPONENT OF TRANSPORTER-RELATED"/>
    <property type="match status" value="1"/>
</dbReference>
<feature type="domain" description="MacB-like periplasmic core" evidence="9">
    <location>
        <begin position="29"/>
        <end position="271"/>
    </location>
</feature>
<keyword evidence="2" id="KW-1003">Cell membrane</keyword>
<dbReference type="Pfam" id="PF12704">
    <property type="entry name" value="MacB_PCD"/>
    <property type="match status" value="1"/>
</dbReference>
<evidence type="ECO:0000259" key="9">
    <source>
        <dbReference type="Pfam" id="PF12704"/>
    </source>
</evidence>
<organism evidence="10 11">
    <name type="scientific">Copranaerobaculum intestinale</name>
    <dbReference type="NCBI Taxonomy" id="2692629"/>
    <lineage>
        <taxon>Bacteria</taxon>
        <taxon>Bacillati</taxon>
        <taxon>Bacillota</taxon>
        <taxon>Erysipelotrichia</taxon>
        <taxon>Erysipelotrichales</taxon>
        <taxon>Erysipelotrichaceae</taxon>
        <taxon>Copranaerobaculum</taxon>
    </lineage>
</organism>
<proteinExistence type="predicted"/>
<dbReference type="RefSeq" id="WP_160624455.1">
    <property type="nucleotide sequence ID" value="NZ_WUUQ01000001.1"/>
</dbReference>
<feature type="transmembrane region" description="Helical" evidence="7">
    <location>
        <begin position="446"/>
        <end position="466"/>
    </location>
</feature>
<feature type="transmembrane region" description="Helical" evidence="7">
    <location>
        <begin position="303"/>
        <end position="327"/>
    </location>
</feature>
<evidence type="ECO:0000256" key="6">
    <source>
        <dbReference type="SAM" id="MobiDB-lite"/>
    </source>
</evidence>
<accession>A0A6N8UBB4</accession>
<evidence type="ECO:0000256" key="5">
    <source>
        <dbReference type="ARBA" id="ARBA00023136"/>
    </source>
</evidence>
<reference evidence="10 11" key="1">
    <citation type="submission" date="2019-12" db="EMBL/GenBank/DDBJ databases">
        <authorList>
            <person name="Yang R."/>
        </authorList>
    </citation>
    <scope>NUCLEOTIDE SEQUENCE [LARGE SCALE GENOMIC DNA]</scope>
    <source>
        <strain evidence="10 11">DONG20-135</strain>
    </source>
</reference>
<feature type="domain" description="ABC3 transporter permease C-terminal" evidence="8">
    <location>
        <begin position="306"/>
        <end position="383"/>
    </location>
</feature>
<gene>
    <name evidence="10" type="ORF">GSF08_03640</name>
</gene>
<evidence type="ECO:0000256" key="2">
    <source>
        <dbReference type="ARBA" id="ARBA00022475"/>
    </source>
</evidence>
<protein>
    <submittedName>
        <fullName evidence="10">FtsX-like permease family protein</fullName>
    </submittedName>
</protein>